<comment type="cofactor">
    <cofactor evidence="1">
        <name>Zn(2+)</name>
        <dbReference type="ChEBI" id="CHEBI:29105"/>
    </cofactor>
</comment>
<evidence type="ECO:0000256" key="4">
    <source>
        <dbReference type="ARBA" id="ARBA00022833"/>
    </source>
</evidence>
<gene>
    <name evidence="6" type="ORF">WG622_16830</name>
</gene>
<sequence>MSVQGYWADLKAPDFADLPEDLVAVLPIGATEQHGPHLPVSVDTDLITGVASRMLTALNPAQNVLVLPALTVTKSGEHDRFPGTLSLTADTLMAVLRDIGASLARAGVRRLVLFNGHGGNTAVLEIIARDLRIAHDMIVVHASWFGFADYEGVIDQASLAHDIHAGDSETSPMLALKPHLVDMRKAQDFRPAMEGWAESHPQIGLAGQPARPGWIIGDLSDSGACGNAAAATAEKGQALLDSAGKGFADFLANFARFDHRKAQDD</sequence>
<evidence type="ECO:0000313" key="6">
    <source>
        <dbReference type="EMBL" id="MEJ5219923.1"/>
    </source>
</evidence>
<accession>A0ABU8QKH2</accession>
<keyword evidence="3" id="KW-0378">Hydrolase</keyword>
<dbReference type="EMBL" id="JBBGAZ010000014">
    <property type="protein sequence ID" value="MEJ5219923.1"/>
    <property type="molecule type" value="Genomic_DNA"/>
</dbReference>
<dbReference type="PANTHER" id="PTHR35005:SF1">
    <property type="entry name" value="2-AMINO-5-FORMYLAMINO-6-RIBOSYLAMINOPYRIMIDIN-4(3H)-ONE 5'-MONOPHOSPHATE DEFORMYLASE"/>
    <property type="match status" value="1"/>
</dbReference>
<evidence type="ECO:0000256" key="5">
    <source>
        <dbReference type="ARBA" id="ARBA00024029"/>
    </source>
</evidence>
<evidence type="ECO:0000256" key="3">
    <source>
        <dbReference type="ARBA" id="ARBA00022801"/>
    </source>
</evidence>
<organism evidence="6 7">
    <name type="scientific">Cognatishimia coralii</name>
    <dbReference type="NCBI Taxonomy" id="3083254"/>
    <lineage>
        <taxon>Bacteria</taxon>
        <taxon>Pseudomonadati</taxon>
        <taxon>Pseudomonadota</taxon>
        <taxon>Alphaproteobacteria</taxon>
        <taxon>Rhodobacterales</taxon>
        <taxon>Paracoccaceae</taxon>
        <taxon>Cognatishimia</taxon>
    </lineage>
</organism>
<reference evidence="6 7" key="1">
    <citation type="submission" date="2024-03" db="EMBL/GenBank/DDBJ databases">
        <title>Cognatishimia coralii sp. nov., a marine bacterium isolated from coral surrounding seawater.</title>
        <authorList>
            <person name="Liu X."/>
            <person name="Liu S."/>
            <person name="Sun H."/>
            <person name="Zhang Y."/>
        </authorList>
    </citation>
    <scope>NUCLEOTIDE SEQUENCE [LARGE SCALE GENOMIC DNA]</scope>
    <source>
        <strain evidence="6 7">D5M38</strain>
    </source>
</reference>
<dbReference type="PANTHER" id="PTHR35005">
    <property type="entry name" value="3-DEHYDRO-SCYLLO-INOSOSE HYDROLASE"/>
    <property type="match status" value="1"/>
</dbReference>
<dbReference type="InterPro" id="IPR024087">
    <property type="entry name" value="Creatininase-like_sf"/>
</dbReference>
<comment type="caution">
    <text evidence="6">The sequence shown here is derived from an EMBL/GenBank/DDBJ whole genome shotgun (WGS) entry which is preliminary data.</text>
</comment>
<dbReference type="RefSeq" id="WP_339404577.1">
    <property type="nucleotide sequence ID" value="NZ_JBBGAZ010000014.1"/>
</dbReference>
<keyword evidence="7" id="KW-1185">Reference proteome</keyword>
<proteinExistence type="inferred from homology"/>
<dbReference type="Pfam" id="PF02633">
    <property type="entry name" value="Creatininase"/>
    <property type="match status" value="1"/>
</dbReference>
<dbReference type="Proteomes" id="UP001368270">
    <property type="component" value="Unassembled WGS sequence"/>
</dbReference>
<evidence type="ECO:0000256" key="2">
    <source>
        <dbReference type="ARBA" id="ARBA00022723"/>
    </source>
</evidence>
<keyword evidence="2" id="KW-0479">Metal-binding</keyword>
<protein>
    <submittedName>
        <fullName evidence="6">Creatininase family protein</fullName>
    </submittedName>
</protein>
<keyword evidence="4" id="KW-0862">Zinc</keyword>
<name>A0ABU8QKH2_9RHOB</name>
<evidence type="ECO:0000313" key="7">
    <source>
        <dbReference type="Proteomes" id="UP001368270"/>
    </source>
</evidence>
<comment type="similarity">
    <text evidence="5">Belongs to the creatininase superfamily.</text>
</comment>
<dbReference type="Gene3D" id="3.40.50.10310">
    <property type="entry name" value="Creatininase"/>
    <property type="match status" value="1"/>
</dbReference>
<dbReference type="SUPFAM" id="SSF102215">
    <property type="entry name" value="Creatininase"/>
    <property type="match status" value="1"/>
</dbReference>
<evidence type="ECO:0000256" key="1">
    <source>
        <dbReference type="ARBA" id="ARBA00001947"/>
    </source>
</evidence>
<dbReference type="InterPro" id="IPR003785">
    <property type="entry name" value="Creatininase/forma_Hydrolase"/>
</dbReference>